<feature type="compositionally biased region" description="Low complexity" evidence="2">
    <location>
        <begin position="589"/>
        <end position="614"/>
    </location>
</feature>
<evidence type="ECO:0000313" key="3">
    <source>
        <dbReference type="EMBL" id="KAJ3180465.1"/>
    </source>
</evidence>
<dbReference type="Proteomes" id="UP001212152">
    <property type="component" value="Unassembled WGS sequence"/>
</dbReference>
<gene>
    <name evidence="3" type="ORF">HDU87_001974</name>
</gene>
<sequence length="657" mass="71588">MLLNTTLAQNIDSSQQAAIAQSPDILAALRRSLQQQQQQLASPASAISSQPSLDLLPPPLFDFERILEAKNEELKLAGEYGLELLTNCKRADDKNAELELLVRTLREDNKELARSASRHERDLRNAERSQAELSSELELKDAEIARLTRSLQKALRAAEERSMSEANIDQLAAEVAAAKELEAETRRENLRLAEKIAGLEAMLKDAEAAEASDPLEQAELFTTPSNTELEVLFALATELQLANAKLRTDLDAAELLRQRNDVLQRDLEETQSLLANLRNEMDLNRRVVSSPIAIAGTSISSTVRKSVFGELEDVVIRNTPPASTWQGRPSGDVTPESRPRSAAGRPSSAFAPPSPSMPSPSPSLLNEHVQELTRISLGLHQKLTTTDPHHLNRKLRRRFDIAQLSALSQTVIDNIQTGIQDLPNTFAAGGTNTPITAVAAGGAQPSSHPIMSLQKDVYSHIFLPLVRLIQGLLEDLCRVKGTLNEYALMYFEKISERAAGSCLMGSRLGDDFADSSNKQPRTPPPSPRRPPPQVTASPPPRRAIQHQQMHREVQHQHIEMLSQGQSGRQFGQQSSPELVMGRPKIINLTSSVQSSPGSSGPGPSSPTVGSPISPAMRRSATAPAMLYEPAARSLLNVFPSAETVAGWFGAGRRPKAG</sequence>
<feature type="compositionally biased region" description="Pro residues" evidence="2">
    <location>
        <begin position="352"/>
        <end position="361"/>
    </location>
</feature>
<feature type="compositionally biased region" description="Pro residues" evidence="2">
    <location>
        <begin position="521"/>
        <end position="541"/>
    </location>
</feature>
<protein>
    <submittedName>
        <fullName evidence="3">Uncharacterized protein</fullName>
    </submittedName>
</protein>
<feature type="region of interest" description="Disordered" evidence="2">
    <location>
        <begin position="319"/>
        <end position="364"/>
    </location>
</feature>
<accession>A0AAD5TNJ7</accession>
<feature type="coiled-coil region" evidence="1">
    <location>
        <begin position="88"/>
        <end position="209"/>
    </location>
</feature>
<proteinExistence type="predicted"/>
<comment type="caution">
    <text evidence="3">The sequence shown here is derived from an EMBL/GenBank/DDBJ whole genome shotgun (WGS) entry which is preliminary data.</text>
</comment>
<keyword evidence="1" id="KW-0175">Coiled coil</keyword>
<dbReference type="AlphaFoldDB" id="A0AAD5TNJ7"/>
<organism evidence="3 4">
    <name type="scientific">Geranomyces variabilis</name>
    <dbReference type="NCBI Taxonomy" id="109894"/>
    <lineage>
        <taxon>Eukaryota</taxon>
        <taxon>Fungi</taxon>
        <taxon>Fungi incertae sedis</taxon>
        <taxon>Chytridiomycota</taxon>
        <taxon>Chytridiomycota incertae sedis</taxon>
        <taxon>Chytridiomycetes</taxon>
        <taxon>Spizellomycetales</taxon>
        <taxon>Powellomycetaceae</taxon>
        <taxon>Geranomyces</taxon>
    </lineage>
</organism>
<keyword evidence="4" id="KW-1185">Reference proteome</keyword>
<name>A0AAD5TNJ7_9FUNG</name>
<evidence type="ECO:0000256" key="1">
    <source>
        <dbReference type="SAM" id="Coils"/>
    </source>
</evidence>
<feature type="coiled-coil region" evidence="1">
    <location>
        <begin position="236"/>
        <end position="287"/>
    </location>
</feature>
<reference evidence="3" key="1">
    <citation type="submission" date="2020-05" db="EMBL/GenBank/DDBJ databases">
        <title>Phylogenomic resolution of chytrid fungi.</title>
        <authorList>
            <person name="Stajich J.E."/>
            <person name="Amses K."/>
            <person name="Simmons R."/>
            <person name="Seto K."/>
            <person name="Myers J."/>
            <person name="Bonds A."/>
            <person name="Quandt C.A."/>
            <person name="Barry K."/>
            <person name="Liu P."/>
            <person name="Grigoriev I."/>
            <person name="Longcore J.E."/>
            <person name="James T.Y."/>
        </authorList>
    </citation>
    <scope>NUCLEOTIDE SEQUENCE</scope>
    <source>
        <strain evidence="3">JEL0379</strain>
    </source>
</reference>
<feature type="compositionally biased region" description="Low complexity" evidence="2">
    <location>
        <begin position="340"/>
        <end position="351"/>
    </location>
</feature>
<feature type="region of interest" description="Disordered" evidence="2">
    <location>
        <begin position="589"/>
        <end position="615"/>
    </location>
</feature>
<dbReference type="EMBL" id="JADGJQ010000016">
    <property type="protein sequence ID" value="KAJ3180465.1"/>
    <property type="molecule type" value="Genomic_DNA"/>
</dbReference>
<feature type="region of interest" description="Disordered" evidence="2">
    <location>
        <begin position="509"/>
        <end position="555"/>
    </location>
</feature>
<evidence type="ECO:0000256" key="2">
    <source>
        <dbReference type="SAM" id="MobiDB-lite"/>
    </source>
</evidence>
<evidence type="ECO:0000313" key="4">
    <source>
        <dbReference type="Proteomes" id="UP001212152"/>
    </source>
</evidence>